<organism evidence="1 2">
    <name type="scientific">Danaus plexippus plexippus</name>
    <dbReference type="NCBI Taxonomy" id="278856"/>
    <lineage>
        <taxon>Eukaryota</taxon>
        <taxon>Metazoa</taxon>
        <taxon>Ecdysozoa</taxon>
        <taxon>Arthropoda</taxon>
        <taxon>Hexapoda</taxon>
        <taxon>Insecta</taxon>
        <taxon>Pterygota</taxon>
        <taxon>Neoptera</taxon>
        <taxon>Endopterygota</taxon>
        <taxon>Lepidoptera</taxon>
        <taxon>Glossata</taxon>
        <taxon>Ditrysia</taxon>
        <taxon>Papilionoidea</taxon>
        <taxon>Nymphalidae</taxon>
        <taxon>Danainae</taxon>
        <taxon>Danaini</taxon>
        <taxon>Danaina</taxon>
        <taxon>Danaus</taxon>
        <taxon>Danaus</taxon>
    </lineage>
</organism>
<sequence>MSNNLVKEWSEFNKLQELQNLDDLLFVGNPLYDACELEVWRSEAARRLPVLKKLDGENVLRDDGPPLIVADIEVYNYERPK</sequence>
<evidence type="ECO:0000313" key="2">
    <source>
        <dbReference type="Proteomes" id="UP000007151"/>
    </source>
</evidence>
<dbReference type="KEGG" id="dpl:KGM_204914"/>
<dbReference type="InterPro" id="IPR032675">
    <property type="entry name" value="LRR_dom_sf"/>
</dbReference>
<dbReference type="SUPFAM" id="SSF52058">
    <property type="entry name" value="L domain-like"/>
    <property type="match status" value="1"/>
</dbReference>
<name>A0A212EIR3_DANPL</name>
<proteinExistence type="predicted"/>
<dbReference type="Gene3D" id="3.80.10.10">
    <property type="entry name" value="Ribonuclease Inhibitor"/>
    <property type="match status" value="1"/>
</dbReference>
<reference evidence="1 2" key="1">
    <citation type="journal article" date="2011" name="Cell">
        <title>The monarch butterfly genome yields insights into long-distance migration.</title>
        <authorList>
            <person name="Zhan S."/>
            <person name="Merlin C."/>
            <person name="Boore J.L."/>
            <person name="Reppert S.M."/>
        </authorList>
    </citation>
    <scope>NUCLEOTIDE SEQUENCE [LARGE SCALE GENOMIC DNA]</scope>
    <source>
        <strain evidence="1">F-2</strain>
    </source>
</reference>
<dbReference type="InParanoid" id="A0A212EIR3"/>
<evidence type="ECO:0000313" key="1">
    <source>
        <dbReference type="EMBL" id="OWR41383.1"/>
    </source>
</evidence>
<gene>
    <name evidence="1" type="ORF">KGM_204914</name>
</gene>
<keyword evidence="2" id="KW-1185">Reference proteome</keyword>
<comment type="caution">
    <text evidence="1">The sequence shown here is derived from an EMBL/GenBank/DDBJ whole genome shotgun (WGS) entry which is preliminary data.</text>
</comment>
<protein>
    <submittedName>
        <fullName evidence="1">Dynein light chain 1 axonemal like protein</fullName>
    </submittedName>
</protein>
<dbReference type="AlphaFoldDB" id="A0A212EIR3"/>
<dbReference type="EMBL" id="AGBW02014585">
    <property type="protein sequence ID" value="OWR41383.1"/>
    <property type="molecule type" value="Genomic_DNA"/>
</dbReference>
<accession>A0A212EIR3</accession>
<dbReference type="Proteomes" id="UP000007151">
    <property type="component" value="Unassembled WGS sequence"/>
</dbReference>